<reference evidence="1 2" key="1">
    <citation type="submission" date="2022-03" db="EMBL/GenBank/DDBJ databases">
        <authorList>
            <person name="Macdonald S."/>
            <person name="Ahmed S."/>
            <person name="Newling K."/>
        </authorList>
    </citation>
    <scope>NUCLEOTIDE SEQUENCE [LARGE SCALE GENOMIC DNA]</scope>
</reference>
<sequence length="139" mass="15507">MAFSDAVVPQTTFDVLRLGRSSQFIVARLIRFLGFKKQGEFMGIKEKYYKLCANQVIRSLGKLERSTLLKALCSKLHETTELPICLTEDIETNECLQINGGCWENKTTNITACMDDHSKGCKCPPGLKGDVLKNCKGIT</sequence>
<proteinExistence type="predicted"/>
<keyword evidence="2" id="KW-1185">Reference proteome</keyword>
<protein>
    <submittedName>
        <fullName evidence="1">Uncharacterized protein</fullName>
    </submittedName>
</protein>
<organism evidence="1 2">
    <name type="scientific">Eruca vesicaria subsp. sativa</name>
    <name type="common">Garden rocket</name>
    <name type="synonym">Eruca sativa</name>
    <dbReference type="NCBI Taxonomy" id="29727"/>
    <lineage>
        <taxon>Eukaryota</taxon>
        <taxon>Viridiplantae</taxon>
        <taxon>Streptophyta</taxon>
        <taxon>Embryophyta</taxon>
        <taxon>Tracheophyta</taxon>
        <taxon>Spermatophyta</taxon>
        <taxon>Magnoliopsida</taxon>
        <taxon>eudicotyledons</taxon>
        <taxon>Gunneridae</taxon>
        <taxon>Pentapetalae</taxon>
        <taxon>rosids</taxon>
        <taxon>malvids</taxon>
        <taxon>Brassicales</taxon>
        <taxon>Brassicaceae</taxon>
        <taxon>Brassiceae</taxon>
        <taxon>Eruca</taxon>
    </lineage>
</organism>
<dbReference type="EMBL" id="CAKOAT010764043">
    <property type="protein sequence ID" value="CAH8387828.1"/>
    <property type="molecule type" value="Genomic_DNA"/>
</dbReference>
<accession>A0ABC8LW21</accession>
<comment type="caution">
    <text evidence="1">The sequence shown here is derived from an EMBL/GenBank/DDBJ whole genome shotgun (WGS) entry which is preliminary data.</text>
</comment>
<evidence type="ECO:0000313" key="1">
    <source>
        <dbReference type="EMBL" id="CAH8387828.1"/>
    </source>
</evidence>
<evidence type="ECO:0000313" key="2">
    <source>
        <dbReference type="Proteomes" id="UP001642260"/>
    </source>
</evidence>
<dbReference type="AlphaFoldDB" id="A0ABC8LW21"/>
<gene>
    <name evidence="1" type="ORF">ERUC_LOCUS40311</name>
</gene>
<dbReference type="Proteomes" id="UP001642260">
    <property type="component" value="Unassembled WGS sequence"/>
</dbReference>
<name>A0ABC8LW21_ERUVS</name>